<dbReference type="PANTHER" id="PTHR48100">
    <property type="entry name" value="BROAD-SPECIFICITY PHOSPHATASE YOR283W-RELATED"/>
    <property type="match status" value="1"/>
</dbReference>
<dbReference type="InterPro" id="IPR013078">
    <property type="entry name" value="His_Pase_superF_clade-1"/>
</dbReference>
<dbReference type="AlphaFoldDB" id="A0A7W4W2D8"/>
<protein>
    <submittedName>
        <fullName evidence="1">Phosphohistidine phosphatase</fullName>
        <ecNumber evidence="1">3.1.3.-</ecNumber>
    </submittedName>
</protein>
<dbReference type="PANTHER" id="PTHR48100:SF15">
    <property type="entry name" value="SEDOHEPTULOSE 1,7-BISPHOSPHATASE"/>
    <property type="match status" value="1"/>
</dbReference>
<dbReference type="NCBIfam" id="TIGR00249">
    <property type="entry name" value="sixA"/>
    <property type="match status" value="1"/>
</dbReference>
<sequence>MECVFVRHGEASWEAATDAERSLTPAGEAHARAAARWLSEHWQPNLILVSPYRRAQQTAAEFLGCYSGVSRKNHPSLTPDSSLQKLEQAIDDAGVERLLLIGHNPLFSNSISWFCGDDMREVMAPASLALIELPVVCRDAGRLRWLRHAPDYSQIASCQ</sequence>
<dbReference type="Proteomes" id="UP000537130">
    <property type="component" value="Unassembled WGS sequence"/>
</dbReference>
<dbReference type="GO" id="GO:0005737">
    <property type="term" value="C:cytoplasm"/>
    <property type="evidence" value="ECO:0007669"/>
    <property type="project" value="InterPro"/>
</dbReference>
<dbReference type="InterPro" id="IPR004449">
    <property type="entry name" value="SixA"/>
</dbReference>
<comment type="caution">
    <text evidence="1">The sequence shown here is derived from an EMBL/GenBank/DDBJ whole genome shotgun (WGS) entry which is preliminary data.</text>
</comment>
<dbReference type="SUPFAM" id="SSF53254">
    <property type="entry name" value="Phosphoglycerate mutase-like"/>
    <property type="match status" value="1"/>
</dbReference>
<reference evidence="1 2" key="1">
    <citation type="submission" date="2020-08" db="EMBL/GenBank/DDBJ databases">
        <title>Genomic Encyclopedia of Type Strains, Phase III (KMG-III): the genomes of soil and plant-associated and newly described type strains.</title>
        <authorList>
            <person name="Whitman W."/>
        </authorList>
    </citation>
    <scope>NUCLEOTIDE SEQUENCE [LARGE SCALE GENOMIC DNA]</scope>
    <source>
        <strain evidence="1 2">CECT 8654</strain>
    </source>
</reference>
<dbReference type="GO" id="GO:0101006">
    <property type="term" value="F:protein histidine phosphatase activity"/>
    <property type="evidence" value="ECO:0007669"/>
    <property type="project" value="InterPro"/>
</dbReference>
<dbReference type="SMART" id="SM00855">
    <property type="entry name" value="PGAM"/>
    <property type="match status" value="1"/>
</dbReference>
<gene>
    <name evidence="1" type="ORF">FHR99_000367</name>
</gene>
<name>A0A7W4W2D8_9GAMM</name>
<dbReference type="EC" id="3.1.3.-" evidence="1"/>
<evidence type="ECO:0000313" key="1">
    <source>
        <dbReference type="EMBL" id="MBB3046131.1"/>
    </source>
</evidence>
<organism evidence="1 2">
    <name type="scientific">Litorivivens lipolytica</name>
    <dbReference type="NCBI Taxonomy" id="1524264"/>
    <lineage>
        <taxon>Bacteria</taxon>
        <taxon>Pseudomonadati</taxon>
        <taxon>Pseudomonadota</taxon>
        <taxon>Gammaproteobacteria</taxon>
        <taxon>Litorivivens</taxon>
    </lineage>
</organism>
<dbReference type="GO" id="GO:0070297">
    <property type="term" value="P:regulation of phosphorelay signal transduction system"/>
    <property type="evidence" value="ECO:0007669"/>
    <property type="project" value="TreeGrafter"/>
</dbReference>
<accession>A0A7W4W2D8</accession>
<dbReference type="Pfam" id="PF00300">
    <property type="entry name" value="His_Phos_1"/>
    <property type="match status" value="1"/>
</dbReference>
<keyword evidence="2" id="KW-1185">Reference proteome</keyword>
<dbReference type="RefSeq" id="WP_183408834.1">
    <property type="nucleotide sequence ID" value="NZ_JACHWY010000001.1"/>
</dbReference>
<dbReference type="InterPro" id="IPR050275">
    <property type="entry name" value="PGM_Phosphatase"/>
</dbReference>
<dbReference type="EMBL" id="JACHWY010000001">
    <property type="protein sequence ID" value="MBB3046131.1"/>
    <property type="molecule type" value="Genomic_DNA"/>
</dbReference>
<dbReference type="InterPro" id="IPR029033">
    <property type="entry name" value="His_PPase_superfam"/>
</dbReference>
<keyword evidence="1" id="KW-0378">Hydrolase</keyword>
<dbReference type="CDD" id="cd07067">
    <property type="entry name" value="HP_PGM_like"/>
    <property type="match status" value="1"/>
</dbReference>
<dbReference type="Gene3D" id="3.40.50.1240">
    <property type="entry name" value="Phosphoglycerate mutase-like"/>
    <property type="match status" value="1"/>
</dbReference>
<proteinExistence type="predicted"/>
<evidence type="ECO:0000313" key="2">
    <source>
        <dbReference type="Proteomes" id="UP000537130"/>
    </source>
</evidence>